<dbReference type="InterPro" id="IPR001226">
    <property type="entry name" value="Flavodoxin_CS"/>
</dbReference>
<evidence type="ECO:0000259" key="4">
    <source>
        <dbReference type="PROSITE" id="PS50902"/>
    </source>
</evidence>
<keyword evidence="6" id="KW-1185">Reference proteome</keyword>
<dbReference type="GO" id="GO:0016655">
    <property type="term" value="F:oxidoreductase activity, acting on NAD(P)H, quinone or similar compound as acceptor"/>
    <property type="evidence" value="ECO:0007669"/>
    <property type="project" value="UniProtKB-ARBA"/>
</dbReference>
<feature type="domain" description="Flavodoxin-like" evidence="4">
    <location>
        <begin position="6"/>
        <end position="48"/>
    </location>
</feature>
<comment type="cofactor">
    <cofactor evidence="1">
        <name>FMN</name>
        <dbReference type="ChEBI" id="CHEBI:58210"/>
    </cofactor>
</comment>
<name>F3GAX6_PSESJ</name>
<dbReference type="InterPro" id="IPR029039">
    <property type="entry name" value="Flavoprotein-like_sf"/>
</dbReference>
<evidence type="ECO:0000313" key="5">
    <source>
        <dbReference type="EMBL" id="EGH44226.1"/>
    </source>
</evidence>
<feature type="non-terminal residue" evidence="5">
    <location>
        <position position="48"/>
    </location>
</feature>
<dbReference type="Gene3D" id="3.40.50.360">
    <property type="match status" value="1"/>
</dbReference>
<dbReference type="SUPFAM" id="SSF52218">
    <property type="entry name" value="Flavoproteins"/>
    <property type="match status" value="1"/>
</dbReference>
<dbReference type="InterPro" id="IPR008254">
    <property type="entry name" value="Flavodoxin/NO_synth"/>
</dbReference>
<comment type="caution">
    <text evidence="5">The sequence shown here is derived from an EMBL/GenBank/DDBJ whole genome shotgun (WGS) entry which is preliminary data.</text>
</comment>
<dbReference type="EMBL" id="AEAI01000902">
    <property type="protein sequence ID" value="EGH44226.1"/>
    <property type="molecule type" value="Genomic_DNA"/>
</dbReference>
<dbReference type="PROSITE" id="PS50902">
    <property type="entry name" value="FLAVODOXIN_LIKE"/>
    <property type="match status" value="1"/>
</dbReference>
<keyword evidence="3" id="KW-0288">FMN</keyword>
<keyword evidence="2" id="KW-0285">Flavoprotein</keyword>
<dbReference type="Proteomes" id="UP000004986">
    <property type="component" value="Unassembled WGS sequence"/>
</dbReference>
<evidence type="ECO:0000256" key="3">
    <source>
        <dbReference type="ARBA" id="ARBA00022643"/>
    </source>
</evidence>
<dbReference type="GO" id="GO:0009055">
    <property type="term" value="F:electron transfer activity"/>
    <property type="evidence" value="ECO:0007669"/>
    <property type="project" value="InterPro"/>
</dbReference>
<evidence type="ECO:0000256" key="1">
    <source>
        <dbReference type="ARBA" id="ARBA00001917"/>
    </source>
</evidence>
<gene>
    <name evidence="5" type="ORF">PSYPI_18256</name>
</gene>
<evidence type="ECO:0000256" key="2">
    <source>
        <dbReference type="ARBA" id="ARBA00022630"/>
    </source>
</evidence>
<dbReference type="AlphaFoldDB" id="F3GAX6"/>
<protein>
    <submittedName>
        <fullName evidence="5">Flavoprotein WrbA</fullName>
    </submittedName>
</protein>
<organism evidence="5 6">
    <name type="scientific">Pseudomonas syringae pv. pisi str. 1704B</name>
    <dbReference type="NCBI Taxonomy" id="629263"/>
    <lineage>
        <taxon>Bacteria</taxon>
        <taxon>Pseudomonadati</taxon>
        <taxon>Pseudomonadota</taxon>
        <taxon>Gammaproteobacteria</taxon>
        <taxon>Pseudomonadales</taxon>
        <taxon>Pseudomonadaceae</taxon>
        <taxon>Pseudomonas</taxon>
        <taxon>Pseudomonas syringae</taxon>
    </lineage>
</organism>
<dbReference type="HOGENOM" id="CLU_213299_0_0_6"/>
<dbReference type="GO" id="GO:0010181">
    <property type="term" value="F:FMN binding"/>
    <property type="evidence" value="ECO:0007669"/>
    <property type="project" value="InterPro"/>
</dbReference>
<sequence>MSPPYILVLYYSRNGSTSEMARQVARGIELGGMEARLRTVPAVSADCE</sequence>
<dbReference type="PROSITE" id="PS00201">
    <property type="entry name" value="FLAVODOXIN"/>
    <property type="match status" value="1"/>
</dbReference>
<reference evidence="5 6" key="1">
    <citation type="journal article" date="2011" name="PLoS Pathog.">
        <title>Dynamic evolution of pathogenicity revealed by sequencing and comparative genomics of 19 Pseudomonas syringae isolates.</title>
        <authorList>
            <person name="Baltrus D.A."/>
            <person name="Nishimura M.T."/>
            <person name="Romanchuk A."/>
            <person name="Chang J.H."/>
            <person name="Mukhtar M.S."/>
            <person name="Cherkis K."/>
            <person name="Roach J."/>
            <person name="Grant S.R."/>
            <person name="Jones C.D."/>
            <person name="Dangl J.L."/>
        </authorList>
    </citation>
    <scope>NUCLEOTIDE SEQUENCE [LARGE SCALE GENOMIC DNA]</scope>
    <source>
        <strain evidence="5 6">1704B</strain>
    </source>
</reference>
<accession>F3GAX6</accession>
<proteinExistence type="predicted"/>
<evidence type="ECO:0000313" key="6">
    <source>
        <dbReference type="Proteomes" id="UP000004986"/>
    </source>
</evidence>